<feature type="domain" description="Hedgehog/Intein (Hint)" evidence="1">
    <location>
        <begin position="205"/>
        <end position="346"/>
    </location>
</feature>
<sequence length="554" mass="60419">MSTKTVLWTSGGSGSGDYSFGTSEYDTIVSGDLPGTEISDLTITGNVTFEGSGTVIIKNNLNVSSHVTINNGMSFIVKTNLEGSPNGSITINAGAKLAYEKSDGNTEINFGSLGNGETSTLEVSNTNINNKITNLSPGDNITFSGDNDNTNIYFQDTGNKDSDGNKIYQILDGNKDSTPLVSYVTLASGASPSDFYWDSSTDSIVCFLAGTMIRTRNEEIAIEDIQIGDEIITFNGCGRGQTVRPVVWVGKAHAIVRPSLPDDEAGYPVCVLKDAIADGVPYKDMLITSEHCLFFEGRLVPVRMLVNGSTIFYDKSIISYDYYHVETDQHSVITADGMLTESYLDTGNRRAFRQKGKVAALRINAKSWEDNAGAPLCVERSFVESLFHKLKARENTVFGCSVSTEQAELTEDPNLHLVTQAGAVIRPVRQEGQRYSFMLPANTQSVRIVSHANRPADVIGPFVDDRRRMGVAVADMHFMTAQKLHPITVHLQADKPEGWHDTDWTDCAWTNGNAVLPLGDLTKGNMGLLCMTIRAKGPYLRNTQLKSNIRKQSV</sequence>
<keyword evidence="3" id="KW-1185">Reference proteome</keyword>
<dbReference type="Pfam" id="PF13403">
    <property type="entry name" value="Hint_2"/>
    <property type="match status" value="1"/>
</dbReference>
<evidence type="ECO:0000313" key="2">
    <source>
        <dbReference type="EMBL" id="QEE85552.1"/>
    </source>
</evidence>
<dbReference type="EMBL" id="CP042808">
    <property type="protein sequence ID" value="QEE85552.1"/>
    <property type="molecule type" value="Genomic_DNA"/>
</dbReference>
<evidence type="ECO:0000259" key="1">
    <source>
        <dbReference type="Pfam" id="PF13403"/>
    </source>
</evidence>
<organism evidence="2 3">
    <name type="scientific">Acetobacter oryzoeni</name>
    <dbReference type="NCBI Taxonomy" id="2500548"/>
    <lineage>
        <taxon>Bacteria</taxon>
        <taxon>Pseudomonadati</taxon>
        <taxon>Pseudomonadota</taxon>
        <taxon>Alphaproteobacteria</taxon>
        <taxon>Acetobacterales</taxon>
        <taxon>Acetobacteraceae</taxon>
        <taxon>Acetobacter</taxon>
    </lineage>
</organism>
<reference evidence="2 3" key="1">
    <citation type="submission" date="2019-08" db="EMBL/GenBank/DDBJ databases">
        <title>Acetobacter oryzioeni sp. nov., isolated from Korean rice wine vinegar.</title>
        <authorList>
            <person name="Baek J.H."/>
            <person name="Kim K.H."/>
            <person name="Jeon C.O."/>
            <person name="Han D.M."/>
        </authorList>
    </citation>
    <scope>NUCLEOTIDE SEQUENCE [LARGE SCALE GENOMIC DNA]</scope>
    <source>
        <strain evidence="2 3">B6</strain>
    </source>
</reference>
<dbReference type="SUPFAM" id="SSF51294">
    <property type="entry name" value="Hedgehog/intein (Hint) domain"/>
    <property type="match status" value="1"/>
</dbReference>
<dbReference type="AlphaFoldDB" id="A0A5B9GHD1"/>
<evidence type="ECO:0000313" key="3">
    <source>
        <dbReference type="Proteomes" id="UP000287027"/>
    </source>
</evidence>
<dbReference type="KEGG" id="aoy:EOV40_007370"/>
<dbReference type="RefSeq" id="WP_128105529.1">
    <property type="nucleotide sequence ID" value="NZ_CP042808.1"/>
</dbReference>
<dbReference type="Proteomes" id="UP000287027">
    <property type="component" value="Chromosome"/>
</dbReference>
<accession>A0A5B9GHD1</accession>
<dbReference type="Gene3D" id="2.170.16.10">
    <property type="entry name" value="Hedgehog/Intein (Hint) domain"/>
    <property type="match status" value="1"/>
</dbReference>
<gene>
    <name evidence="2" type="ORF">EOV40_007370</name>
</gene>
<dbReference type="InterPro" id="IPR028992">
    <property type="entry name" value="Hedgehog/Intein_dom"/>
</dbReference>
<name>A0A5B9GHD1_9PROT</name>
<protein>
    <submittedName>
        <fullName evidence="2">Hint domain-containing protein</fullName>
    </submittedName>
</protein>
<proteinExistence type="predicted"/>
<dbReference type="InterPro" id="IPR036844">
    <property type="entry name" value="Hint_dom_sf"/>
</dbReference>